<dbReference type="HOGENOM" id="CLU_044465_1_0_9"/>
<dbReference type="eggNOG" id="COG1904">
    <property type="taxonomic scope" value="Bacteria"/>
</dbReference>
<sequence>MRPFLDEDFLLTSDTARYLYHQVAERLPILDYHCHVSPREIAEDRIFHNLTQLWLEGDHYKWRLMRANGVDERYITGDAGDYEKFEAWAGAVEQAVGNPLYHWSHLELRRYFGYTGHLTAANARQVWEHCSAVIGGGLSVREILRKSNVTLLCTTDDPADTLEWHQRLAADHTLETKVLPAFRPDKAVNVEKEDFPDYLARLSAAAGVDINGWGSLLAALDNRMDFFAQHGCKVSDHGLDNLRYAPARPEELDSVVRRRLAGETVTEEEVRQYKWALLTHLARGYAKRDWAMQLHFAAQRDNNHRMHRLLGPDTGYDSIGPGVNLPALAAFLDGLDETGELPRTILYSLEPSDNAALVALMGCFQGPGTAGRLQHGSAWWFNDHKPGMEAQLTTLAAGGLLGNFIGMLTDSRSFLSYTRHEYFRRILCNLIGRWVEDGEFPDDPAALERLVAGISYRNSIHYFGFEQYHLRGADTV</sequence>
<comment type="pathway">
    <text evidence="2 7">Carbohydrate metabolism; pentose and glucuronate interconversion.</text>
</comment>
<evidence type="ECO:0000256" key="3">
    <source>
        <dbReference type="ARBA" id="ARBA00008397"/>
    </source>
</evidence>
<dbReference type="InterPro" id="IPR032466">
    <property type="entry name" value="Metal_Hydrolase"/>
</dbReference>
<dbReference type="EC" id="5.3.1.12" evidence="4 7"/>
<comment type="catalytic activity">
    <reaction evidence="1 7">
        <text>D-glucuronate = D-fructuronate</text>
        <dbReference type="Rhea" id="RHEA:13049"/>
        <dbReference type="ChEBI" id="CHEBI:58720"/>
        <dbReference type="ChEBI" id="CHEBI:59863"/>
        <dbReference type="EC" id="5.3.1.12"/>
    </reaction>
</comment>
<evidence type="ECO:0000256" key="6">
    <source>
        <dbReference type="ARBA" id="ARBA00023235"/>
    </source>
</evidence>
<dbReference type="NCBIfam" id="NF002794">
    <property type="entry name" value="PRK02925.1"/>
    <property type="match status" value="1"/>
</dbReference>
<proteinExistence type="inferred from homology"/>
<comment type="similarity">
    <text evidence="3 7">Belongs to the metallo-dependent hydrolases superfamily. Uronate isomerase family.</text>
</comment>
<protein>
    <recommendedName>
        <fullName evidence="5 7">Uronate isomerase</fullName>
        <ecNumber evidence="4 7">5.3.1.12</ecNumber>
    </recommendedName>
    <alternativeName>
        <fullName evidence="7">Glucuronate isomerase</fullName>
    </alternativeName>
    <alternativeName>
        <fullName evidence="7">Uronic isomerase</fullName>
    </alternativeName>
</protein>
<evidence type="ECO:0000313" key="9">
    <source>
        <dbReference type="Proteomes" id="UP000029585"/>
    </source>
</evidence>
<comment type="catalytic activity">
    <reaction evidence="7">
        <text>aldehydo-D-galacturonate = keto-D-tagaturonate</text>
        <dbReference type="Rhea" id="RHEA:27702"/>
        <dbReference type="ChEBI" id="CHEBI:12952"/>
        <dbReference type="ChEBI" id="CHEBI:17886"/>
    </reaction>
</comment>
<dbReference type="UniPathway" id="UPA00246"/>
<dbReference type="PATRIC" id="fig|742738.3.peg.560"/>
<evidence type="ECO:0000256" key="1">
    <source>
        <dbReference type="ARBA" id="ARBA00001165"/>
    </source>
</evidence>
<organism evidence="8 9">
    <name type="scientific">Flavonifractor plautii 1_3_50AFAA</name>
    <dbReference type="NCBI Taxonomy" id="742738"/>
    <lineage>
        <taxon>Bacteria</taxon>
        <taxon>Bacillati</taxon>
        <taxon>Bacillota</taxon>
        <taxon>Clostridia</taxon>
        <taxon>Eubacteriales</taxon>
        <taxon>Oscillospiraceae</taxon>
        <taxon>Flavonifractor</taxon>
    </lineage>
</organism>
<gene>
    <name evidence="7" type="primary">uxaC</name>
    <name evidence="8" type="ORF">HMPREF9460_00538</name>
</gene>
<dbReference type="Proteomes" id="UP000029585">
    <property type="component" value="Unassembled WGS sequence"/>
</dbReference>
<evidence type="ECO:0000256" key="5">
    <source>
        <dbReference type="ARBA" id="ARBA00020555"/>
    </source>
</evidence>
<dbReference type="GeneID" id="63971970"/>
<evidence type="ECO:0000313" key="8">
    <source>
        <dbReference type="EMBL" id="KGF56963.1"/>
    </source>
</evidence>
<name>A0A096BC35_FLAPL</name>
<dbReference type="InterPro" id="IPR003766">
    <property type="entry name" value="Uronate_isomerase"/>
</dbReference>
<dbReference type="Pfam" id="PF02614">
    <property type="entry name" value="UxaC"/>
    <property type="match status" value="1"/>
</dbReference>
<evidence type="ECO:0000256" key="4">
    <source>
        <dbReference type="ARBA" id="ARBA00012546"/>
    </source>
</evidence>
<keyword evidence="9" id="KW-1185">Reference proteome</keyword>
<dbReference type="RefSeq" id="WP_007490556.1">
    <property type="nucleotide sequence ID" value="NZ_KN174161.1"/>
</dbReference>
<dbReference type="HAMAP" id="MF_00675">
    <property type="entry name" value="UxaC"/>
    <property type="match status" value="1"/>
</dbReference>
<comment type="caution">
    <text evidence="8">The sequence shown here is derived from an EMBL/GenBank/DDBJ whole genome shotgun (WGS) entry which is preliminary data.</text>
</comment>
<dbReference type="PANTHER" id="PTHR30068">
    <property type="entry name" value="URONATE ISOMERASE"/>
    <property type="match status" value="1"/>
</dbReference>
<dbReference type="SUPFAM" id="SSF51556">
    <property type="entry name" value="Metallo-dependent hydrolases"/>
    <property type="match status" value="1"/>
</dbReference>
<dbReference type="GO" id="GO:0042840">
    <property type="term" value="P:D-glucuronate catabolic process"/>
    <property type="evidence" value="ECO:0007669"/>
    <property type="project" value="TreeGrafter"/>
</dbReference>
<evidence type="ECO:0000256" key="2">
    <source>
        <dbReference type="ARBA" id="ARBA00004892"/>
    </source>
</evidence>
<dbReference type="Gene3D" id="3.20.20.140">
    <property type="entry name" value="Metal-dependent hydrolases"/>
    <property type="match status" value="1"/>
</dbReference>
<dbReference type="PANTHER" id="PTHR30068:SF4">
    <property type="entry name" value="URONATE ISOMERASE"/>
    <property type="match status" value="1"/>
</dbReference>
<dbReference type="GO" id="GO:0008880">
    <property type="term" value="F:glucuronate isomerase activity"/>
    <property type="evidence" value="ECO:0007669"/>
    <property type="project" value="UniProtKB-UniRule"/>
</dbReference>
<dbReference type="GO" id="GO:0019698">
    <property type="term" value="P:D-galacturonate catabolic process"/>
    <property type="evidence" value="ECO:0007669"/>
    <property type="project" value="TreeGrafter"/>
</dbReference>
<dbReference type="Gene3D" id="1.10.2020.10">
    <property type="entry name" value="uronate isomerase, domain 2, chain A"/>
    <property type="match status" value="1"/>
</dbReference>
<accession>A0A096BC35</accession>
<dbReference type="AlphaFoldDB" id="A0A096BC35"/>
<keyword evidence="6 7" id="KW-0413">Isomerase</keyword>
<dbReference type="EMBL" id="ADLO01000021">
    <property type="protein sequence ID" value="KGF56963.1"/>
    <property type="molecule type" value="Genomic_DNA"/>
</dbReference>
<evidence type="ECO:0000256" key="7">
    <source>
        <dbReference type="HAMAP-Rule" id="MF_00675"/>
    </source>
</evidence>
<reference evidence="8 9" key="1">
    <citation type="submission" date="2011-08" db="EMBL/GenBank/DDBJ databases">
        <title>The Genome Sequence of Clostridium orbiscindens 1_3_50AFAA.</title>
        <authorList>
            <consortium name="The Broad Institute Genome Sequencing Platform"/>
            <person name="Earl A."/>
            <person name="Ward D."/>
            <person name="Feldgarden M."/>
            <person name="Gevers D."/>
            <person name="Daigneault M."/>
            <person name="Strauss J."/>
            <person name="Allen-Vercoe E."/>
            <person name="Young S.K."/>
            <person name="Zeng Q."/>
            <person name="Gargeya S."/>
            <person name="Fitzgerald M."/>
            <person name="Haas B."/>
            <person name="Abouelleil A."/>
            <person name="Alvarado L."/>
            <person name="Arachchi H.M."/>
            <person name="Berlin A."/>
            <person name="Brown A."/>
            <person name="Chapman S.B."/>
            <person name="Chen Z."/>
            <person name="Dunbar C."/>
            <person name="Freedman E."/>
            <person name="Gearin G."/>
            <person name="Gellesch M."/>
            <person name="Goldberg J."/>
            <person name="Griggs A."/>
            <person name="Gujja S."/>
            <person name="Heiman D."/>
            <person name="Howarth C."/>
            <person name="Larson L."/>
            <person name="Lui A."/>
            <person name="MacDonald P.J.P."/>
            <person name="Montmayeur A."/>
            <person name="Murphy C."/>
            <person name="Neiman D."/>
            <person name="Pearson M."/>
            <person name="Priest M."/>
            <person name="Roberts A."/>
            <person name="Saif S."/>
            <person name="Shea T."/>
            <person name="Shenoy N."/>
            <person name="Sisk P."/>
            <person name="Stolte C."/>
            <person name="Sykes S."/>
            <person name="Wortman J."/>
            <person name="Nusbaum C."/>
            <person name="Birren B."/>
        </authorList>
    </citation>
    <scope>NUCLEOTIDE SEQUENCE [LARGE SCALE GENOMIC DNA]</scope>
    <source>
        <strain evidence="8 9">1_3_50AFAA</strain>
    </source>
</reference>